<dbReference type="AlphaFoldDB" id="A0A915HII9"/>
<name>A0A915HII9_ROMCU</name>
<evidence type="ECO:0000313" key="1">
    <source>
        <dbReference type="Proteomes" id="UP000887565"/>
    </source>
</evidence>
<dbReference type="WBParaSite" id="nRc.2.0.1.t01249-RA">
    <property type="protein sequence ID" value="nRc.2.0.1.t01249-RA"/>
    <property type="gene ID" value="nRc.2.0.1.g01249"/>
</dbReference>
<accession>A0A915HII9</accession>
<proteinExistence type="predicted"/>
<protein>
    <submittedName>
        <fullName evidence="2">Uncharacterized protein</fullName>
    </submittedName>
</protein>
<organism evidence="1 2">
    <name type="scientific">Romanomermis culicivorax</name>
    <name type="common">Nematode worm</name>
    <dbReference type="NCBI Taxonomy" id="13658"/>
    <lineage>
        <taxon>Eukaryota</taxon>
        <taxon>Metazoa</taxon>
        <taxon>Ecdysozoa</taxon>
        <taxon>Nematoda</taxon>
        <taxon>Enoplea</taxon>
        <taxon>Dorylaimia</taxon>
        <taxon>Mermithida</taxon>
        <taxon>Mermithoidea</taxon>
        <taxon>Mermithidae</taxon>
        <taxon>Romanomermis</taxon>
    </lineage>
</organism>
<evidence type="ECO:0000313" key="2">
    <source>
        <dbReference type="WBParaSite" id="nRc.2.0.1.t01249-RA"/>
    </source>
</evidence>
<sequence length="73" mass="8341">MLTIAQIDAKMDLEVKARKEIEKMKKGHIQHVAALAILESMQGTVDKSRNAINIERPKATLQEQEILDQLMRE</sequence>
<keyword evidence="1" id="KW-1185">Reference proteome</keyword>
<reference evidence="2" key="1">
    <citation type="submission" date="2022-11" db="UniProtKB">
        <authorList>
            <consortium name="WormBaseParasite"/>
        </authorList>
    </citation>
    <scope>IDENTIFICATION</scope>
</reference>
<dbReference type="Proteomes" id="UP000887565">
    <property type="component" value="Unplaced"/>
</dbReference>